<dbReference type="InterPro" id="IPR036412">
    <property type="entry name" value="HAD-like_sf"/>
</dbReference>
<comment type="function">
    <text evidence="4">Removes the phosphate from trehalose 6-phosphate to produce free trehalose.</text>
</comment>
<evidence type="ECO:0000256" key="3">
    <source>
        <dbReference type="ARBA" id="ARBA00022801"/>
    </source>
</evidence>
<dbReference type="EC" id="3.1.3.12" evidence="4"/>
<dbReference type="OrthoDB" id="9797743at2"/>
<evidence type="ECO:0000313" key="5">
    <source>
        <dbReference type="EMBL" id="ORL46768.1"/>
    </source>
</evidence>
<dbReference type="SUPFAM" id="SSF56784">
    <property type="entry name" value="HAD-like"/>
    <property type="match status" value="1"/>
</dbReference>
<keyword evidence="4" id="KW-0460">Magnesium</keyword>
<dbReference type="CDD" id="cd01627">
    <property type="entry name" value="HAD_TPP"/>
    <property type="match status" value="1"/>
</dbReference>
<dbReference type="Gene3D" id="3.30.70.1020">
    <property type="entry name" value="Trehalose-6-phosphate phosphatase related protein, domain 2"/>
    <property type="match status" value="1"/>
</dbReference>
<dbReference type="InterPro" id="IPR023214">
    <property type="entry name" value="HAD_sf"/>
</dbReference>
<evidence type="ECO:0000256" key="1">
    <source>
        <dbReference type="ARBA" id="ARBA00005199"/>
    </source>
</evidence>
<keyword evidence="6" id="KW-1185">Reference proteome</keyword>
<dbReference type="GO" id="GO:0005992">
    <property type="term" value="P:trehalose biosynthetic process"/>
    <property type="evidence" value="ECO:0007669"/>
    <property type="project" value="UniProtKB-UniPathway"/>
</dbReference>
<keyword evidence="3 4" id="KW-0378">Hydrolase</keyword>
<evidence type="ECO:0000256" key="4">
    <source>
        <dbReference type="RuleBase" id="RU361117"/>
    </source>
</evidence>
<comment type="similarity">
    <text evidence="2 4">Belongs to the trehalose phosphatase family.</text>
</comment>
<comment type="catalytic activity">
    <reaction evidence="4">
        <text>alpha,alpha-trehalose 6-phosphate + H2O = alpha,alpha-trehalose + phosphate</text>
        <dbReference type="Rhea" id="RHEA:23420"/>
        <dbReference type="ChEBI" id="CHEBI:15377"/>
        <dbReference type="ChEBI" id="CHEBI:16551"/>
        <dbReference type="ChEBI" id="CHEBI:43474"/>
        <dbReference type="ChEBI" id="CHEBI:58429"/>
        <dbReference type="EC" id="3.1.3.12"/>
    </reaction>
</comment>
<dbReference type="GO" id="GO:0004805">
    <property type="term" value="F:trehalose-phosphatase activity"/>
    <property type="evidence" value="ECO:0007669"/>
    <property type="project" value="UniProtKB-EC"/>
</dbReference>
<dbReference type="NCBIfam" id="TIGR00685">
    <property type="entry name" value="T6PP"/>
    <property type="match status" value="1"/>
</dbReference>
<dbReference type="Pfam" id="PF02358">
    <property type="entry name" value="Trehalose_PPase"/>
    <property type="match status" value="1"/>
</dbReference>
<reference evidence="5 6" key="1">
    <citation type="submission" date="2013-04" db="EMBL/GenBank/DDBJ databases">
        <title>Zunongwangia sp. 22II14-10F7 Genome Sequencing.</title>
        <authorList>
            <person name="Lai Q."/>
            <person name="Shao Z."/>
        </authorList>
    </citation>
    <scope>NUCLEOTIDE SEQUENCE [LARGE SCALE GENOMIC DNA]</scope>
    <source>
        <strain evidence="5 6">22II14-10F7</strain>
    </source>
</reference>
<dbReference type="AlphaFoldDB" id="A0A1Y1T6U8"/>
<protein>
    <recommendedName>
        <fullName evidence="4">Trehalose 6-phosphate phosphatase</fullName>
        <ecNumber evidence="4">3.1.3.12</ecNumber>
    </recommendedName>
</protein>
<dbReference type="Proteomes" id="UP000192746">
    <property type="component" value="Unassembled WGS sequence"/>
</dbReference>
<dbReference type="InterPro" id="IPR003337">
    <property type="entry name" value="Trehalose_PPase"/>
</dbReference>
<dbReference type="UniPathway" id="UPA00299"/>
<comment type="caution">
    <text evidence="5">The sequence shown here is derived from an EMBL/GenBank/DDBJ whole genome shotgun (WGS) entry which is preliminary data.</text>
</comment>
<name>A0A1Y1T6U8_9FLAO</name>
<dbReference type="STRING" id="1185767.IIF7_04591"/>
<gene>
    <name evidence="5" type="ORF">IIF7_04591</name>
</gene>
<dbReference type="PANTHER" id="PTHR43768:SF3">
    <property type="entry name" value="TREHALOSE 6-PHOSPHATE PHOSPHATASE"/>
    <property type="match status" value="1"/>
</dbReference>
<comment type="cofactor">
    <cofactor evidence="4">
        <name>Mg(2+)</name>
        <dbReference type="ChEBI" id="CHEBI:18420"/>
    </cofactor>
</comment>
<keyword evidence="4" id="KW-0479">Metal-binding</keyword>
<comment type="pathway">
    <text evidence="1 4">Glycan biosynthesis; trehalose biosynthesis.</text>
</comment>
<dbReference type="InterPro" id="IPR044651">
    <property type="entry name" value="OTSB-like"/>
</dbReference>
<evidence type="ECO:0000313" key="6">
    <source>
        <dbReference type="Proteomes" id="UP000192746"/>
    </source>
</evidence>
<organism evidence="5 6">
    <name type="scientific">Zunongwangia atlantica 22II14-10F7</name>
    <dbReference type="NCBI Taxonomy" id="1185767"/>
    <lineage>
        <taxon>Bacteria</taxon>
        <taxon>Pseudomonadati</taxon>
        <taxon>Bacteroidota</taxon>
        <taxon>Flavobacteriia</taxon>
        <taxon>Flavobacteriales</taxon>
        <taxon>Flavobacteriaceae</taxon>
        <taxon>Zunongwangia</taxon>
    </lineage>
</organism>
<dbReference type="Gene3D" id="3.40.50.1000">
    <property type="entry name" value="HAD superfamily/HAD-like"/>
    <property type="match status" value="1"/>
</dbReference>
<dbReference type="NCBIfam" id="TIGR01484">
    <property type="entry name" value="HAD-SF-IIB"/>
    <property type="match status" value="1"/>
</dbReference>
<dbReference type="RefSeq" id="WP_084840497.1">
    <property type="nucleotide sequence ID" value="NZ_ARYN01000003.1"/>
</dbReference>
<proteinExistence type="inferred from homology"/>
<dbReference type="EMBL" id="ARYN01000003">
    <property type="protein sequence ID" value="ORL46768.1"/>
    <property type="molecule type" value="Genomic_DNA"/>
</dbReference>
<sequence length="262" mass="30092">MKTLQDPKQLDSAIENLEELQSKFSKNKPLIFLDFDGTLAPIVENHEDAGMDDETRKIVKKLSQKYAIAVVSGRGLSDVRDKVGLTDIYYAGSHGFEIAGPNNFEKDNEEAEKMLPVFNEIEEILQQKLRVIDGVRFERKKFTLAIHYRQVAEDKISEFHEIIENEIQNYPKLHKGDGKKVVEIKPNIDWHKGKAVNFLRKELSEEENPFSIYLGDDTTDEDAFREMENGIGILVGEHADDSYADYRVENIEEVKQFLNSLL</sequence>
<dbReference type="GO" id="GO:0046872">
    <property type="term" value="F:metal ion binding"/>
    <property type="evidence" value="ECO:0007669"/>
    <property type="project" value="UniProtKB-KW"/>
</dbReference>
<evidence type="ECO:0000256" key="2">
    <source>
        <dbReference type="ARBA" id="ARBA00008770"/>
    </source>
</evidence>
<dbReference type="PANTHER" id="PTHR43768">
    <property type="entry name" value="TREHALOSE 6-PHOSPHATE PHOSPHATASE"/>
    <property type="match status" value="1"/>
</dbReference>
<accession>A0A1Y1T6U8</accession>
<dbReference type="InterPro" id="IPR006379">
    <property type="entry name" value="HAD-SF_hydro_IIB"/>
</dbReference>